<protein>
    <submittedName>
        <fullName evidence="3">Uncharacterized protein</fullName>
    </submittedName>
</protein>
<feature type="coiled-coil region" evidence="1">
    <location>
        <begin position="3923"/>
        <end position="4066"/>
    </location>
</feature>
<feature type="coiled-coil region" evidence="1">
    <location>
        <begin position="1255"/>
        <end position="1332"/>
    </location>
</feature>
<evidence type="ECO:0000313" key="3">
    <source>
        <dbReference type="EMBL" id="CAF1218598.1"/>
    </source>
</evidence>
<proteinExistence type="predicted"/>
<feature type="compositionally biased region" description="Polar residues" evidence="2">
    <location>
        <begin position="3418"/>
        <end position="3427"/>
    </location>
</feature>
<dbReference type="EMBL" id="CAJNOV010005611">
    <property type="protein sequence ID" value="CAF1218598.1"/>
    <property type="molecule type" value="Genomic_DNA"/>
</dbReference>
<feature type="region of interest" description="Disordered" evidence="2">
    <location>
        <begin position="4449"/>
        <end position="4472"/>
    </location>
</feature>
<feature type="coiled-coil region" evidence="1">
    <location>
        <begin position="1770"/>
        <end position="1847"/>
    </location>
</feature>
<feature type="coiled-coil region" evidence="1">
    <location>
        <begin position="344"/>
        <end position="515"/>
    </location>
</feature>
<feature type="coiled-coil region" evidence="1">
    <location>
        <begin position="1597"/>
        <end position="1653"/>
    </location>
</feature>
<feature type="coiled-coil region" evidence="1">
    <location>
        <begin position="881"/>
        <end position="951"/>
    </location>
</feature>
<feature type="compositionally biased region" description="Basic and acidic residues" evidence="2">
    <location>
        <begin position="4454"/>
        <end position="4465"/>
    </location>
</feature>
<feature type="coiled-coil region" evidence="1">
    <location>
        <begin position="3499"/>
        <end position="3598"/>
    </location>
</feature>
<evidence type="ECO:0000256" key="2">
    <source>
        <dbReference type="SAM" id="MobiDB-lite"/>
    </source>
</evidence>
<feature type="coiled-coil region" evidence="1">
    <location>
        <begin position="2402"/>
        <end position="2429"/>
    </location>
</feature>
<feature type="coiled-coil region" evidence="1">
    <location>
        <begin position="2892"/>
        <end position="2926"/>
    </location>
</feature>
<feature type="coiled-coil region" evidence="1">
    <location>
        <begin position="687"/>
        <end position="714"/>
    </location>
</feature>
<feature type="coiled-coil region" evidence="1">
    <location>
        <begin position="2165"/>
        <end position="2192"/>
    </location>
</feature>
<evidence type="ECO:0000256" key="1">
    <source>
        <dbReference type="SAM" id="Coils"/>
    </source>
</evidence>
<comment type="caution">
    <text evidence="3">The sequence shown here is derived from an EMBL/GenBank/DDBJ whole genome shotgun (WGS) entry which is preliminary data.</text>
</comment>
<accession>A0A814XLL2</accession>
<reference evidence="3" key="1">
    <citation type="submission" date="2021-02" db="EMBL/GenBank/DDBJ databases">
        <authorList>
            <person name="Nowell W R."/>
        </authorList>
    </citation>
    <scope>NUCLEOTIDE SEQUENCE</scope>
</reference>
<feature type="coiled-coil region" evidence="1">
    <location>
        <begin position="579"/>
        <end position="634"/>
    </location>
</feature>
<feature type="region of interest" description="Disordered" evidence="2">
    <location>
        <begin position="3418"/>
        <end position="3443"/>
    </location>
</feature>
<evidence type="ECO:0000313" key="4">
    <source>
        <dbReference type="Proteomes" id="UP000663855"/>
    </source>
</evidence>
<gene>
    <name evidence="3" type="ORF">CJN711_LOCUS12884</name>
</gene>
<feature type="coiled-coil region" evidence="1">
    <location>
        <begin position="805"/>
        <end position="846"/>
    </location>
</feature>
<dbReference type="Proteomes" id="UP000663855">
    <property type="component" value="Unassembled WGS sequence"/>
</dbReference>
<feature type="coiled-coil region" evidence="1">
    <location>
        <begin position="1946"/>
        <end position="2023"/>
    </location>
</feature>
<feature type="coiled-coil region" evidence="1">
    <location>
        <begin position="2299"/>
        <end position="2360"/>
    </location>
</feature>
<feature type="coiled-coil region" evidence="1">
    <location>
        <begin position="3648"/>
        <end position="3718"/>
    </location>
</feature>
<dbReference type="PANTHER" id="PTHR23159:SF31">
    <property type="entry name" value="CENTROSOME-ASSOCIATED PROTEIN CEP250 ISOFORM X1"/>
    <property type="match status" value="1"/>
</dbReference>
<dbReference type="PANTHER" id="PTHR23159">
    <property type="entry name" value="CENTROSOMAL PROTEIN 2"/>
    <property type="match status" value="1"/>
</dbReference>
<name>A0A814XLL2_9BILA</name>
<feature type="region of interest" description="Disordered" evidence="2">
    <location>
        <begin position="3227"/>
        <end position="3255"/>
    </location>
</feature>
<feature type="coiled-coil region" evidence="1">
    <location>
        <begin position="4686"/>
        <end position="4716"/>
    </location>
</feature>
<sequence length="4917" mass="574351">MLKPERVTFSADDDNFYQLTNSDQLNSVLNDSLVHYSTDFKKTDQPVSRSLNHSNSLDQLPSTIMSSQEQQHHHPPPPQQQHHQPPSPQQQQQRQQQIEHEPLASSSIISEEIQILNETNLRQFDALTLQQLAVGSPENLSNINEQDTKTSPTHSISYADIQKEVDRVRQMKYNRTYSSPTSSLCSRLTVNPFNGSNNNIDLSSITQSVHFTEQLNHISHLPFSSTFITSIPESIVPASSSSTDGNHFIPISHIESPSLEDREVFETFHTKQTSIPGIAIRQSVNSITRNISASETDLIASLDRSASKQGIDNQSEHGTTYSGVSDDVIFLEWDKERNLFQDYINSLRTEIRVLLQERSEYQKNIETINNNLSQHKHVNLTQINIDQTKLELLKKSLEEKNLVLEQLQKEYETVKEKNSNLARKISVLRCDAKSQSGVIDELKQKITELTVDLQNHIIVKRRLEISMMNLENDCKIIDAERIRLTNDVKDTKLSKQDLEKLLQQANVQIAEQGSTIEMLRSDNIQVRSQLSTTQRRMLQEKQQVMDYLRQIENDLIEKEQIKQRESILRKDFDKLQLIHKQDRQDIEKLNLQIDQDKQKLDQLEQERLQLFKTIQNIDDNKGNLETELDSYKSAAKRLYTYFKIPFDSIHSIDQLIPMLEDRYRTEQVSQARIHDIQLVKSATDTNHEHETEEIRQLREDLLSMNIQLKQLNDANQAWQQYQQNQIILLRDRLNLTNIDNLSFDDIAQQIENRFNILNNELIELQDVKKTTEIQAVSALYIKDDLYQSKDTQTEDAQEYKPTEKDESAEILIQQLTTNSKQYEEELRELRENLATLTTQTSQLDEANQAWQQYHRTQLDNFRNKLQPSLPIEIELSLDDIAQYIANYLDQMQNERENLREQLQTSENLINDLRSQSTDNILTTQENFASTINELNQKLLLIKQQNDQLETEKFILNQQILNQESSLSKHETKPSAPDSTLSGAHLVPRHTDTPPVHESEIHSVMPVQSASPLTIAHDQELAQLRETVTILTAQCAQLDEANRAWQQYNQTQVQDFQSKLKDYLPLDQNTSLDSSAEQIIERILKTKEDFNVTNEALREEIVNIRLESGTNLETIKESYLNTINELNQELLTIKNQYESLDTEKQRLAVELENRTLVLNPDQSKQNIERISSNSLQRSFDEVSIHSSGATCTEDAELGQLRETVALLTTQCAQLDEANRAWQQYHQTQVQDFRCKLRDYFSLNENISLDYAAEHIIEQISKEREAFNGKYEALEKVKENLELESTTNLETIKDSYVNAIEELNQELVVTKSRCEQLDAEKQRLSDELERRTTEFDRDRSRQNVERVSSNLLQQSFEEVPIHSIGATRAEMVECGELRETVAVLTAQCAQLDEANRAWQQYHQTQLDTFKSTLQEHLPMNDIFTLDQAAQQILNQIINERQDFNQQYQALEKQNEDLRSESTTNLETIKDSYVNAIDELNKELNTMKEQYEQANSKFPHLDNDALNVSCSVLKIDSSDLSQKSFQEIPLQSSAPLDNQESEEIRQLRQTLVLLTSQLDETNRAWQQYQQTQLNILRNQFQHCLSIDFDNSFDDIAQQIADQVTREREEFNEKCQTLEKQNEDLRSEFTNNMESIRESYVNTVNELNQELLVMKKQCGECDIQNQLLTDELEKRPVRNNEESVEPNIEKVSLNVLKQPFEEVPIHMSGAEDAELGQLRETVALLTAQCAQLDEANRAWQQYHQTQVQDFRSKLRDYFSLNENISLDYAAELIIEQISKEREAFNEKYETLEKVKENLELKSGTNLEAIKESYVNAIEELNQELVVTKSRCEQLDAEKQRLSDELERRTTEFDRDRSRLNVERVSSNLLQQSFEEVPIHSIGATRAEMVECGELRETVAVLTAQCAQLDEANRAWQQYHQTQLDTFKNTLQEHLPMNDIFTLDQAAQQILNQIINERQDFNEQYEALEKQNEDLRSESTTNLETIKDSYANTIDELNEELAVIKSRCEQLDAEKQRLSDELERRTTEFDRDRSRQNVERVSSNLIQQSFEEVPIHSIGATRAEMVECGELRETVAVLTAQCAQLDEANRASQQYRQTQVQDILSKLQDFVSADENTSLDTAVERIVEQISKERAHFHERCEGLLEENVHLRKESKANADAMQNTYQAIIDGINEELVALKKQCEEWKIEKQYLTDELEKRSVPLHQEHVERNIEKVPSNLLKQSFAEVPIHTSSMNVEGDVNECQQLQEIVASLTVQCAQLGEANQAWQMYQHTQFQEFRNKLQDYLSVDDNASFDTVAQQIIDKISREREDFHNKYEALVKEFVALRTDMTVPAVQQSEMNTVNEFNDELTVIKEAYEKLYAEKRLLMDQIESFSVHTEPKQDIEQVSLNILKEPSEQVPLHTSSVDVRDDIEELQKTIAHLTSECAQLDEANRTWQIYKQTQLDDFRNKLQDYISMDEHISFDDVIHKIIERIAQDRETLKAKCADFDRFNDYLQSESTMKMQLTEQPSTDYIDALNQELAILRNQNEELDRINKHLVFDNENLSNQLNDRSIVLGHHTVSDLNQIPEENTDELKENSENQSSSAPVDAEEMEKFRADLTSITDQFNQLIQTNKSELDSFRDTLQNWISLPENSTLDDIAQQLKDQFEQNQQNVPHTTENQTQTIELKEQIHIAIETTPVIYENHQTQIDLVEMNDEETQTESFQQLWPIFNDENLYNHDEDDNNLLDYIDEISSLSPTDLTDRLNKECQQILIKQNLSLSSYDNLQLNHYALMAIYLLYKQHLTDDAKQLYNETLIRALRQEYELINNEKHDYMEKYNEAEENYLNKLNLNEKKMHQLQNKYEELLEHNELERLDSKKLLNDLAEKYEFNLYNLHQENENLKYNLSNMSQSREKSLGNDHNQLQSEYQQLRQDYDELISENELLKDYNSQMYQRKLQRNTDDQDSDEMVSLHDIDIQCNLSDERQASNNDESSWSNNWADEKIQQEKLVQEQKSTEDDEINRLKSIISDIQLENENLKELNAELYQIKLQYTNTDSMVNESIIKSQDIDIQCLLQPITVDSFVQTEHENEQNEPIQIISSVTEDNDWNNNDWNDQIPITEIPLGEPNVSSITVEHKMPETVDNETQTDQQTQDKLSQINDKLKRALQTIKDRIHQIVIEQPELFSNTNHDTLERLDHLIIIIRNQAMQINDLQNSYDQAQDEINQMQSSLEARQDHIDSEHVTKTEELAFSSSSVNDRSQSATEDSEKQIHQLQQKLSQNDDEKLLLRERLNEVELELRKVLDDHTSTRAMYEEQLQSLITERDAIVEQQALQSNENQHQIQKLEDELAQVKQSVDSAHADTTSNEDVKSLQEIIQEQSDEMKDLSEKYFTLVSQLEVQDEILKQKHQTEEQLKIYEKQIQHLINEHAALSDELQKKTSYSVSNIDNESQTDEQQQQQQQQQHDKLVQLNHKLKRALQTFKDKIHRLVTERPELFTDVGEETTERFDHLIATVEHQAAHIDLLQSENEQSQEQLRNQIQELQSSLDACRYQLENERPVQGQQLVCATPPSDEISQTKIENYERQIHQLQQKLSQNDDEKLLLRERLNEVELELRKVLDEHASTTAMYEEQLQSLIIERDALVEQHALQSADKQENSPELMESFIGQHDANEENQSLKEIIRQQAELHRELDEKFIALTSSQIESQAEFDKQKKEIEEQMNNYKNQIQNLSLERTNLLEELQKNTASPVQSSENEKRTDDKLVKVNTKLKRALQTFKDKIHRLVTERPELFTDVGEETTERFDHLIATVEHQAAHIDLLQSENEQSQEQLRNQIQELQSSLDACRYQLENERPVQGQQLVCATPPSDEISQTKIENYEKQIHQLQQKLSQNDDEKLLLRERLNEVELELRKVLDEHASTTAMYEEQLQSLIIERDAIVEQQIFQSNENQHEMKQLREELDQLKQLSAIQQSRMPTEEYINSLHETIEQQSEQLKRLNENFVTLTSSQLESQTEFDRQKKEIDERISNYENQLENLSLERTNLLEELQKNTASPVQSSENEKQKNDQQYEKLLKVNNKLKRVLQTFKDRIHRIATERSDLFTNVGEETSERLDHLIDIVESQAVQMETLQTERFELQREINELKNSFDVYRQEIDNDYRMKLSEFTASSAKVIQDIESEPIEQKRQISNENQWNDWSADAPIIADDEKQFRNIDIQCELLADNDPSTINKPTDHYESTAANHLLSLPKNEISSWSETTTNDWEEQSSPIKFPSEESHLVEHMISSSSTNQNLLEILKTKLNKIISEYPEIFPNINRDTFDALDQLNSIIRNFQNQIKELQSSFDAYRYRMENEPTVRANELASSDVFASTSGLTTPDEYQKEIDQLKEQIDQNNLIHQREIQYLIEERDQAREQIQINDKNSYKSSHSTESQASLNIDCSLAESRLSDCQSQIDVLLRERISLMEQIKQLAHQSNKQHSEIKTAHDNESSAQPEQRISRRVFEQEILAWSKESEQLKQFVKQIQVENKKLKDIILKFESIIQDYMHENELLKQENQHLSFLSYSSKQIAGSNENSTSSDMDICYLTLKWLTYEVAQRTSNNNEQSSLIIDDNESYLKQRLYDSERQVKTIRIQNQKLKKQLETYTIQFKHIQHEMSIKIQELSTLKIEIERLRTSETQYRLEVDRLKTDIHCNQVKFQQIERELTDVKLERTNNNNDSANNLRELLELKERELHALKEKLDYTIQTHQLELQESIKANQFSLDNVQRFEQLDQRHQEKRKELEIRLGKICKSIKPLIDNQHLFKENSIIDFDELQDLITDTEAEQRVTTSLGPIRDCLGLLESQMKELQHNLIENHARRSQRWKYKLGFECLSCESRWEVTHDVQDLQEACQDPTMFLESSRVEPMTGCSCPLIVDFIETDVRLCIDDILDEVIVRTTVA</sequence>
<feature type="compositionally biased region" description="Polar residues" evidence="2">
    <location>
        <begin position="3229"/>
        <end position="3242"/>
    </location>
</feature>
<feature type="region of interest" description="Disordered" evidence="2">
    <location>
        <begin position="2566"/>
        <end position="2587"/>
    </location>
</feature>
<feature type="coiled-coil region" evidence="1">
    <location>
        <begin position="2999"/>
        <end position="3029"/>
    </location>
</feature>
<feature type="coiled-coil region" evidence="1">
    <location>
        <begin position="1079"/>
        <end position="1142"/>
    </location>
</feature>
<organism evidence="3 4">
    <name type="scientific">Rotaria magnacalcarata</name>
    <dbReference type="NCBI Taxonomy" id="392030"/>
    <lineage>
        <taxon>Eukaryota</taxon>
        <taxon>Metazoa</taxon>
        <taxon>Spiralia</taxon>
        <taxon>Gnathifera</taxon>
        <taxon>Rotifera</taxon>
        <taxon>Eurotatoria</taxon>
        <taxon>Bdelloidea</taxon>
        <taxon>Philodinida</taxon>
        <taxon>Philodinidae</taxon>
        <taxon>Rotaria</taxon>
    </lineage>
</organism>
<feature type="coiled-coil region" evidence="1">
    <location>
        <begin position="3794"/>
        <end position="3893"/>
    </location>
</feature>
<feature type="region of interest" description="Disordered" evidence="2">
    <location>
        <begin position="964"/>
        <end position="996"/>
    </location>
</feature>
<keyword evidence="1" id="KW-0175">Coiled coil</keyword>
<feature type="compositionally biased region" description="Low complexity" evidence="2">
    <location>
        <begin position="80"/>
        <end position="96"/>
    </location>
</feature>
<feature type="coiled-coil region" evidence="1">
    <location>
        <begin position="2795"/>
        <end position="2854"/>
    </location>
</feature>
<feature type="coiled-coil region" evidence="1">
    <location>
        <begin position="4299"/>
        <end position="4326"/>
    </location>
</feature>
<feature type="coiled-coil region" evidence="1">
    <location>
        <begin position="4604"/>
        <end position="4631"/>
    </location>
</feature>
<feature type="region of interest" description="Disordered" evidence="2">
    <location>
        <begin position="65"/>
        <end position="106"/>
    </location>
</feature>
<feature type="coiled-coil region" evidence="1">
    <location>
        <begin position="4096"/>
        <end position="4130"/>
    </location>
</feature>
<feature type="coiled-coil region" evidence="1">
    <location>
        <begin position="1431"/>
        <end position="1494"/>
    </location>
</feature>